<dbReference type="PROSITE" id="PS00737">
    <property type="entry name" value="THIOLASE_2"/>
    <property type="match status" value="1"/>
</dbReference>
<sequence>MASSDFPHIVIAGIARTPIGLKCSALSGFSAEYLGSLAACEAMSRAGVNRGDIDAVVGANVYQFTAPGAQDIYFPRNIALRCELDVDTPSLMVQRICGSGIQTLITGFQQIAVPDCVDDTQVVLCAAAETMSRAPQILRSPRVSGPSFWEFVEGGTVEDSILASLNHTLGGTAMMLTADEYGSRMGVTRQECDEFTVISQERARAAGRQSFLNGGDALKGMFALDAVDHDGRAVCLAHDECVRETSLETLAKLPGFTPNKLVSPGNASEIADGGAAAVIASRERAEALGLPTRWQIVGFGVSGVEPQVMGRGPVPSIGVALQRAGLKQSDIGLWEINEAFAAQYLGVEKELKLPREIVNVNGGAIAIGHPLAATGLRLIADLVYEMDRRGERYGCVSACIGGGQGAAMIVQDTTKR</sequence>
<dbReference type="Pfam" id="PF02803">
    <property type="entry name" value="Thiolase_C"/>
    <property type="match status" value="1"/>
</dbReference>
<feature type="domain" description="Thiolase N-terminal" evidence="4">
    <location>
        <begin position="9"/>
        <end position="282"/>
    </location>
</feature>
<dbReference type="PANTHER" id="PTHR18919:SF107">
    <property type="entry name" value="ACETYL-COA ACETYLTRANSFERASE, CYTOSOLIC"/>
    <property type="match status" value="1"/>
</dbReference>
<dbReference type="InterPro" id="IPR020613">
    <property type="entry name" value="Thiolase_CS"/>
</dbReference>
<dbReference type="SUPFAM" id="SSF53901">
    <property type="entry name" value="Thiolase-like"/>
    <property type="match status" value="1"/>
</dbReference>
<evidence type="ECO:0000259" key="4">
    <source>
        <dbReference type="Pfam" id="PF00108"/>
    </source>
</evidence>
<dbReference type="Gene3D" id="3.40.47.10">
    <property type="match status" value="2"/>
</dbReference>
<protein>
    <submittedName>
        <fullName evidence="6">3-ketoacyl-CoA thiolase @ Acetyl-CoA acetyltransferase</fullName>
        <ecNumber evidence="6">2.3.1.16</ecNumber>
        <ecNumber evidence="6">2.3.1.9</ecNumber>
    </submittedName>
</protein>
<comment type="similarity">
    <text evidence="1">Belongs to the thiolase-like superfamily. Thiolase family.</text>
</comment>
<evidence type="ECO:0000259" key="5">
    <source>
        <dbReference type="Pfam" id="PF02803"/>
    </source>
</evidence>
<organism evidence="6">
    <name type="scientific">hydrothermal vent metagenome</name>
    <dbReference type="NCBI Taxonomy" id="652676"/>
    <lineage>
        <taxon>unclassified sequences</taxon>
        <taxon>metagenomes</taxon>
        <taxon>ecological metagenomes</taxon>
    </lineage>
</organism>
<dbReference type="GO" id="GO:0003985">
    <property type="term" value="F:acetyl-CoA C-acetyltransferase activity"/>
    <property type="evidence" value="ECO:0007669"/>
    <property type="project" value="UniProtKB-EC"/>
</dbReference>
<evidence type="ECO:0000256" key="1">
    <source>
        <dbReference type="ARBA" id="ARBA00010982"/>
    </source>
</evidence>
<dbReference type="PANTHER" id="PTHR18919">
    <property type="entry name" value="ACETYL-COA C-ACYLTRANSFERASE"/>
    <property type="match status" value="1"/>
</dbReference>
<dbReference type="EC" id="2.3.1.9" evidence="6"/>
<dbReference type="EC" id="2.3.1.16" evidence="6"/>
<dbReference type="PIRSF" id="PIRSF000429">
    <property type="entry name" value="Ac-CoA_Ac_transf"/>
    <property type="match status" value="1"/>
</dbReference>
<evidence type="ECO:0000256" key="3">
    <source>
        <dbReference type="ARBA" id="ARBA00023315"/>
    </source>
</evidence>
<keyword evidence="3 6" id="KW-0012">Acyltransferase</keyword>
<dbReference type="GO" id="GO:0006635">
    <property type="term" value="P:fatty acid beta-oxidation"/>
    <property type="evidence" value="ECO:0007669"/>
    <property type="project" value="TreeGrafter"/>
</dbReference>
<gene>
    <name evidence="6" type="ORF">MNBD_PLANCTO03-1567</name>
</gene>
<keyword evidence="2 6" id="KW-0808">Transferase</keyword>
<reference evidence="6" key="1">
    <citation type="submission" date="2018-06" db="EMBL/GenBank/DDBJ databases">
        <authorList>
            <person name="Zhirakovskaya E."/>
        </authorList>
    </citation>
    <scope>NUCLEOTIDE SEQUENCE</scope>
</reference>
<dbReference type="InterPro" id="IPR016039">
    <property type="entry name" value="Thiolase-like"/>
</dbReference>
<dbReference type="EMBL" id="UOGK01000480">
    <property type="protein sequence ID" value="VAX41003.1"/>
    <property type="molecule type" value="Genomic_DNA"/>
</dbReference>
<dbReference type="InterPro" id="IPR020616">
    <property type="entry name" value="Thiolase_N"/>
</dbReference>
<accession>A0A3B1DVP4</accession>
<evidence type="ECO:0000313" key="6">
    <source>
        <dbReference type="EMBL" id="VAX41003.1"/>
    </source>
</evidence>
<dbReference type="InterPro" id="IPR020617">
    <property type="entry name" value="Thiolase_C"/>
</dbReference>
<dbReference type="Pfam" id="PF00108">
    <property type="entry name" value="Thiolase_N"/>
    <property type="match status" value="1"/>
</dbReference>
<name>A0A3B1DVP4_9ZZZZ</name>
<dbReference type="AlphaFoldDB" id="A0A3B1DVP4"/>
<dbReference type="CDD" id="cd00751">
    <property type="entry name" value="thiolase"/>
    <property type="match status" value="1"/>
</dbReference>
<evidence type="ECO:0000256" key="2">
    <source>
        <dbReference type="ARBA" id="ARBA00022679"/>
    </source>
</evidence>
<dbReference type="GO" id="GO:0005739">
    <property type="term" value="C:mitochondrion"/>
    <property type="evidence" value="ECO:0007669"/>
    <property type="project" value="TreeGrafter"/>
</dbReference>
<dbReference type="NCBIfam" id="TIGR01930">
    <property type="entry name" value="AcCoA-C-Actrans"/>
    <property type="match status" value="1"/>
</dbReference>
<proteinExistence type="inferred from homology"/>
<feature type="domain" description="Thiolase C-terminal" evidence="5">
    <location>
        <begin position="295"/>
        <end position="411"/>
    </location>
</feature>
<dbReference type="InterPro" id="IPR002155">
    <property type="entry name" value="Thiolase"/>
</dbReference>